<reference evidence="2" key="3">
    <citation type="journal article" date="2017" name="Nature">
        <title>Genome sequence of the progenitor of the wheat D genome Aegilops tauschii.</title>
        <authorList>
            <person name="Luo M.C."/>
            <person name="Gu Y.Q."/>
            <person name="Puiu D."/>
            <person name="Wang H."/>
            <person name="Twardziok S.O."/>
            <person name="Deal K.R."/>
            <person name="Huo N."/>
            <person name="Zhu T."/>
            <person name="Wang L."/>
            <person name="Wang Y."/>
            <person name="McGuire P.E."/>
            <person name="Liu S."/>
            <person name="Long H."/>
            <person name="Ramasamy R.K."/>
            <person name="Rodriguez J.C."/>
            <person name="Van S.L."/>
            <person name="Yuan L."/>
            <person name="Wang Z."/>
            <person name="Xia Z."/>
            <person name="Xiao L."/>
            <person name="Anderson O.D."/>
            <person name="Ouyang S."/>
            <person name="Liang Y."/>
            <person name="Zimin A.V."/>
            <person name="Pertea G."/>
            <person name="Qi P."/>
            <person name="Bennetzen J.L."/>
            <person name="Dai X."/>
            <person name="Dawson M.W."/>
            <person name="Muller H.G."/>
            <person name="Kugler K."/>
            <person name="Rivarola-Duarte L."/>
            <person name="Spannagl M."/>
            <person name="Mayer K.F.X."/>
            <person name="Lu F.H."/>
            <person name="Bevan M.W."/>
            <person name="Leroy P."/>
            <person name="Li P."/>
            <person name="You F.M."/>
            <person name="Sun Q."/>
            <person name="Liu Z."/>
            <person name="Lyons E."/>
            <person name="Wicker T."/>
            <person name="Salzberg S.L."/>
            <person name="Devos K.M."/>
            <person name="Dvorak J."/>
        </authorList>
    </citation>
    <scope>NUCLEOTIDE SEQUENCE [LARGE SCALE GENOMIC DNA]</scope>
    <source>
        <strain evidence="2">cv. AL8/78</strain>
    </source>
</reference>
<dbReference type="Gramene" id="AET4Gv20342900.22">
    <property type="protein sequence ID" value="AET4Gv20342900.22"/>
    <property type="gene ID" value="AET4Gv20342900"/>
</dbReference>
<evidence type="ECO:0000256" key="1">
    <source>
        <dbReference type="SAM" id="Phobius"/>
    </source>
</evidence>
<name>A0A453HXP7_AEGTS</name>
<sequence>STAGTEAYQGTKSISELIGCLWRLVLHFIYLGFLVPCYLCTDQLMYRSAKSWIP</sequence>
<protein>
    <submittedName>
        <fullName evidence="2">Uncharacterized protein</fullName>
    </submittedName>
</protein>
<evidence type="ECO:0000313" key="3">
    <source>
        <dbReference type="Proteomes" id="UP000015105"/>
    </source>
</evidence>
<dbReference type="AlphaFoldDB" id="A0A453HXP7"/>
<dbReference type="Proteomes" id="UP000015105">
    <property type="component" value="Chromosome 4D"/>
</dbReference>
<accession>A0A453HXP7</accession>
<keyword evidence="1" id="KW-1133">Transmembrane helix</keyword>
<dbReference type="EnsemblPlants" id="AET4Gv20342900.22">
    <property type="protein sequence ID" value="AET4Gv20342900.22"/>
    <property type="gene ID" value="AET4Gv20342900"/>
</dbReference>
<reference evidence="3" key="1">
    <citation type="journal article" date="2014" name="Science">
        <title>Ancient hybridizations among the ancestral genomes of bread wheat.</title>
        <authorList>
            <consortium name="International Wheat Genome Sequencing Consortium,"/>
            <person name="Marcussen T."/>
            <person name="Sandve S.R."/>
            <person name="Heier L."/>
            <person name="Spannagl M."/>
            <person name="Pfeifer M."/>
            <person name="Jakobsen K.S."/>
            <person name="Wulff B.B."/>
            <person name="Steuernagel B."/>
            <person name="Mayer K.F."/>
            <person name="Olsen O.A."/>
        </authorList>
    </citation>
    <scope>NUCLEOTIDE SEQUENCE [LARGE SCALE GENOMIC DNA]</scope>
    <source>
        <strain evidence="3">cv. AL8/78</strain>
    </source>
</reference>
<reference evidence="3" key="2">
    <citation type="journal article" date="2017" name="Nat. Plants">
        <title>The Aegilops tauschii genome reveals multiple impacts of transposons.</title>
        <authorList>
            <person name="Zhao G."/>
            <person name="Zou C."/>
            <person name="Li K."/>
            <person name="Wang K."/>
            <person name="Li T."/>
            <person name="Gao L."/>
            <person name="Zhang X."/>
            <person name="Wang H."/>
            <person name="Yang Z."/>
            <person name="Liu X."/>
            <person name="Jiang W."/>
            <person name="Mao L."/>
            <person name="Kong X."/>
            <person name="Jiao Y."/>
            <person name="Jia J."/>
        </authorList>
    </citation>
    <scope>NUCLEOTIDE SEQUENCE [LARGE SCALE GENOMIC DNA]</scope>
    <source>
        <strain evidence="3">cv. AL8/78</strain>
    </source>
</reference>
<keyword evidence="1" id="KW-0472">Membrane</keyword>
<reference evidence="2" key="5">
    <citation type="journal article" date="2021" name="G3 (Bethesda)">
        <title>Aegilops tauschii genome assembly Aet v5.0 features greater sequence contiguity and improved annotation.</title>
        <authorList>
            <person name="Wang L."/>
            <person name="Zhu T."/>
            <person name="Rodriguez J.C."/>
            <person name="Deal K.R."/>
            <person name="Dubcovsky J."/>
            <person name="McGuire P.E."/>
            <person name="Lux T."/>
            <person name="Spannagl M."/>
            <person name="Mayer K.F.X."/>
            <person name="Baldrich P."/>
            <person name="Meyers B.C."/>
            <person name="Huo N."/>
            <person name="Gu Y.Q."/>
            <person name="Zhou H."/>
            <person name="Devos K.M."/>
            <person name="Bennetzen J.L."/>
            <person name="Unver T."/>
            <person name="Budak H."/>
            <person name="Gulick P.J."/>
            <person name="Galiba G."/>
            <person name="Kalapos B."/>
            <person name="Nelson D.R."/>
            <person name="Li P."/>
            <person name="You F.M."/>
            <person name="Luo M.C."/>
            <person name="Dvorak J."/>
        </authorList>
    </citation>
    <scope>NUCLEOTIDE SEQUENCE [LARGE SCALE GENOMIC DNA]</scope>
    <source>
        <strain evidence="2">cv. AL8/78</strain>
    </source>
</reference>
<evidence type="ECO:0000313" key="2">
    <source>
        <dbReference type="EnsemblPlants" id="AET4Gv20342900.22"/>
    </source>
</evidence>
<keyword evidence="1" id="KW-0812">Transmembrane</keyword>
<proteinExistence type="predicted"/>
<reference evidence="2" key="4">
    <citation type="submission" date="2019-03" db="UniProtKB">
        <authorList>
            <consortium name="EnsemblPlants"/>
        </authorList>
    </citation>
    <scope>IDENTIFICATION</scope>
</reference>
<keyword evidence="3" id="KW-1185">Reference proteome</keyword>
<organism evidence="2 3">
    <name type="scientific">Aegilops tauschii subsp. strangulata</name>
    <name type="common">Goatgrass</name>
    <dbReference type="NCBI Taxonomy" id="200361"/>
    <lineage>
        <taxon>Eukaryota</taxon>
        <taxon>Viridiplantae</taxon>
        <taxon>Streptophyta</taxon>
        <taxon>Embryophyta</taxon>
        <taxon>Tracheophyta</taxon>
        <taxon>Spermatophyta</taxon>
        <taxon>Magnoliopsida</taxon>
        <taxon>Liliopsida</taxon>
        <taxon>Poales</taxon>
        <taxon>Poaceae</taxon>
        <taxon>BOP clade</taxon>
        <taxon>Pooideae</taxon>
        <taxon>Triticodae</taxon>
        <taxon>Triticeae</taxon>
        <taxon>Triticinae</taxon>
        <taxon>Aegilops</taxon>
    </lineage>
</organism>
<feature type="transmembrane region" description="Helical" evidence="1">
    <location>
        <begin position="21"/>
        <end position="41"/>
    </location>
</feature>